<feature type="transmembrane region" description="Helical" evidence="4">
    <location>
        <begin position="158"/>
        <end position="180"/>
    </location>
</feature>
<dbReference type="AlphaFoldDB" id="A0A1L8CQ54"/>
<dbReference type="CDD" id="cd02440">
    <property type="entry name" value="AdoMet_MTases"/>
    <property type="match status" value="1"/>
</dbReference>
<dbReference type="InterPro" id="IPR002935">
    <property type="entry name" value="SAM_O-MeTrfase"/>
</dbReference>
<dbReference type="SUPFAM" id="SSF53335">
    <property type="entry name" value="S-adenosyl-L-methionine-dependent methyltransferases"/>
    <property type="match status" value="1"/>
</dbReference>
<dbReference type="GO" id="GO:0008757">
    <property type="term" value="F:S-adenosylmethionine-dependent methyltransferase activity"/>
    <property type="evidence" value="ECO:0007669"/>
    <property type="project" value="TreeGrafter"/>
</dbReference>
<dbReference type="EMBL" id="BDFD01000019">
    <property type="protein sequence ID" value="GAV21014.1"/>
    <property type="molecule type" value="Genomic_DNA"/>
</dbReference>
<reference evidence="5 6" key="1">
    <citation type="journal article" date="2017" name="Arch. Microbiol.">
        <title>Mariprofundus micogutta sp. nov., a novel iron-oxidizing zetaproteobacterium isolated from a deep-sea hydrothermal field at the Bayonnaise knoll of the Izu-Ogasawara arc, and a description of Mariprofundales ord. nov. and Zetaproteobacteria classis nov.</title>
        <authorList>
            <person name="Makita H."/>
            <person name="Tanaka E."/>
            <person name="Mitsunobu S."/>
            <person name="Miyazaki M."/>
            <person name="Nunoura T."/>
            <person name="Uematsu K."/>
            <person name="Takaki Y."/>
            <person name="Nishi S."/>
            <person name="Shimamura S."/>
            <person name="Takai K."/>
        </authorList>
    </citation>
    <scope>NUCLEOTIDE SEQUENCE [LARGE SCALE GENOMIC DNA]</scope>
    <source>
        <strain evidence="5 6">ET2</strain>
    </source>
</reference>
<comment type="caution">
    <text evidence="5">The sequence shown here is derived from an EMBL/GenBank/DDBJ whole genome shotgun (WGS) entry which is preliminary data.</text>
</comment>
<evidence type="ECO:0000256" key="1">
    <source>
        <dbReference type="ARBA" id="ARBA00022603"/>
    </source>
</evidence>
<keyword evidence="3" id="KW-0949">S-adenosyl-L-methionine</keyword>
<evidence type="ECO:0000256" key="2">
    <source>
        <dbReference type="ARBA" id="ARBA00022679"/>
    </source>
</evidence>
<dbReference type="Gene3D" id="3.40.50.150">
    <property type="entry name" value="Vaccinia Virus protein VP39"/>
    <property type="match status" value="1"/>
</dbReference>
<organism evidence="5 6">
    <name type="scientific">Mariprofundus micogutta</name>
    <dbReference type="NCBI Taxonomy" id="1921010"/>
    <lineage>
        <taxon>Bacteria</taxon>
        <taxon>Pseudomonadati</taxon>
        <taxon>Pseudomonadota</taxon>
        <taxon>Candidatius Mariprofundia</taxon>
        <taxon>Mariprofundales</taxon>
        <taxon>Mariprofundaceae</taxon>
        <taxon>Mariprofundus</taxon>
    </lineage>
</organism>
<accession>A0A1L8CQ54</accession>
<dbReference type="PANTHER" id="PTHR10509:SF14">
    <property type="entry name" value="CAFFEOYL-COA O-METHYLTRANSFERASE 3-RELATED"/>
    <property type="match status" value="1"/>
</dbReference>
<evidence type="ECO:0000313" key="6">
    <source>
        <dbReference type="Proteomes" id="UP000231632"/>
    </source>
</evidence>
<dbReference type="PANTHER" id="PTHR10509">
    <property type="entry name" value="O-METHYLTRANSFERASE-RELATED"/>
    <property type="match status" value="1"/>
</dbReference>
<dbReference type="Proteomes" id="UP000231632">
    <property type="component" value="Unassembled WGS sequence"/>
</dbReference>
<sequence>MEWFNIIWMSAAAGLCIPLGGFIASREHIHPDWLEKEFRHFIIALGGGVLLGAVALVLVPEGISYMQHSLLAIPILLGGGLTFFILERSLALRRREAPQLSGMLLDYLPESLALGGIMVANSPMAPLLALFIGLQNLPEGFNTFRELRGIAHYSADRVLYLMLGLVPLGPVFAMAGYVFLSDAPDVAGGIMLFASGGILYIIFSGYRPAITDETSLGTAAWSCVWIHSGDVCSHARDAWVIRSVTLKVGGKIMSNRSIGLSEPLYEYLLKHSLRESEVLQQLRQATEHETLSEMRSAPEQGQFMALLLHLTGARRVLEVGTYTGYASLWMAEALPDDGELITCDISTTWTSVATQFWRQAGLAHKIKLRLAPATETLNQLIAAGEDDSFDFAFIDADKENYEVYFEQCLQLVKSGGLILIDNVLWGGSVIYADNQSSATNAIRAFNEKRLQDDRVELSMLPVADGLTLLRKT</sequence>
<feature type="transmembrane region" description="Helical" evidence="4">
    <location>
        <begin position="186"/>
        <end position="206"/>
    </location>
</feature>
<dbReference type="PROSITE" id="PS51682">
    <property type="entry name" value="SAM_OMT_I"/>
    <property type="match status" value="1"/>
</dbReference>
<keyword evidence="4" id="KW-0472">Membrane</keyword>
<dbReference type="RefSeq" id="WP_227819469.1">
    <property type="nucleotide sequence ID" value="NZ_BDFD01000019.1"/>
</dbReference>
<evidence type="ECO:0000256" key="4">
    <source>
        <dbReference type="SAM" id="Phobius"/>
    </source>
</evidence>
<dbReference type="InterPro" id="IPR029063">
    <property type="entry name" value="SAM-dependent_MTases_sf"/>
</dbReference>
<feature type="transmembrane region" description="Helical" evidence="4">
    <location>
        <begin position="65"/>
        <end position="86"/>
    </location>
</feature>
<keyword evidence="4" id="KW-0812">Transmembrane</keyword>
<dbReference type="Pfam" id="PF01596">
    <property type="entry name" value="Methyltransf_3"/>
    <property type="match status" value="1"/>
</dbReference>
<gene>
    <name evidence="5" type="ORF">MMIC_P1993</name>
</gene>
<feature type="transmembrane region" description="Helical" evidence="4">
    <location>
        <begin position="6"/>
        <end position="26"/>
    </location>
</feature>
<evidence type="ECO:0000256" key="3">
    <source>
        <dbReference type="ARBA" id="ARBA00022691"/>
    </source>
</evidence>
<evidence type="ECO:0000313" key="5">
    <source>
        <dbReference type="EMBL" id="GAV21014.1"/>
    </source>
</evidence>
<proteinExistence type="predicted"/>
<dbReference type="STRING" id="1921010.MMIC_P1993"/>
<protein>
    <submittedName>
        <fullName evidence="5">Putative O-methyltransferase/MSMEI_4947</fullName>
    </submittedName>
</protein>
<keyword evidence="6" id="KW-1185">Reference proteome</keyword>
<keyword evidence="4" id="KW-1133">Transmembrane helix</keyword>
<keyword evidence="1 5" id="KW-0489">Methyltransferase</keyword>
<dbReference type="InterPro" id="IPR050362">
    <property type="entry name" value="Cation-dep_OMT"/>
</dbReference>
<dbReference type="GO" id="GO:0032259">
    <property type="term" value="P:methylation"/>
    <property type="evidence" value="ECO:0007669"/>
    <property type="project" value="UniProtKB-KW"/>
</dbReference>
<name>A0A1L8CQ54_9PROT</name>
<dbReference type="GO" id="GO:0008171">
    <property type="term" value="F:O-methyltransferase activity"/>
    <property type="evidence" value="ECO:0007669"/>
    <property type="project" value="InterPro"/>
</dbReference>
<keyword evidence="2 5" id="KW-0808">Transferase</keyword>
<feature type="transmembrane region" description="Helical" evidence="4">
    <location>
        <begin position="38"/>
        <end position="59"/>
    </location>
</feature>